<feature type="domain" description="AB hydrolase-1" evidence="1">
    <location>
        <begin position="30"/>
        <end position="276"/>
    </location>
</feature>
<evidence type="ECO:0000313" key="3">
    <source>
        <dbReference type="Proteomes" id="UP001149090"/>
    </source>
</evidence>
<keyword evidence="3" id="KW-1185">Reference proteome</keyword>
<dbReference type="Gene3D" id="3.40.50.1820">
    <property type="entry name" value="alpha/beta hydrolase"/>
    <property type="match status" value="1"/>
</dbReference>
<accession>A0A9Q0LAV4</accession>
<dbReference type="InterPro" id="IPR000073">
    <property type="entry name" value="AB_hydrolase_1"/>
</dbReference>
<dbReference type="SUPFAM" id="SSF53474">
    <property type="entry name" value="alpha/beta-Hydrolases"/>
    <property type="match status" value="1"/>
</dbReference>
<dbReference type="Proteomes" id="UP001149090">
    <property type="component" value="Unassembled WGS sequence"/>
</dbReference>
<dbReference type="AlphaFoldDB" id="A0A9Q0LAV4"/>
<protein>
    <submittedName>
        <fullName evidence="2">2-succinyl-6-hydroxy-24-cyclohexadiene-1-carboxylate synthase</fullName>
    </submittedName>
</protein>
<name>A0A9Q0LAV4_ANAIG</name>
<evidence type="ECO:0000259" key="1">
    <source>
        <dbReference type="Pfam" id="PF12697"/>
    </source>
</evidence>
<sequence length="293" mass="34030">MQKTFQFNFSNKKYIFNYQIIQNENSNNFILFLHGLGCSSKYYLQEEIVLNSFPNSNLIFYDFIGHGINCKNEEIINEKESKLFEMENQAYIVENLLSIYSSKLEKLTIIAHSMGGAIAILAINQMIQKQSKKFPIFSKGVFFNIEGNLIAEDCGIITEQTIDLFSQNPEKFSEENINNLIKNACDSEISKKWIEMAKLVQKDFWVNSVKSLEYWSKNGDLFSKFIEINESSLWKVYYVYGEKSSGNLTKLKELLLNSEISLIVIPESGHFPMFENGKYFYEKIRGKIKENLN</sequence>
<gene>
    <name evidence="2" type="ORF">M0811_12519</name>
</gene>
<comment type="caution">
    <text evidence="2">The sequence shown here is derived from an EMBL/GenBank/DDBJ whole genome shotgun (WGS) entry which is preliminary data.</text>
</comment>
<dbReference type="Pfam" id="PF12697">
    <property type="entry name" value="Abhydrolase_6"/>
    <property type="match status" value="1"/>
</dbReference>
<dbReference type="InterPro" id="IPR029058">
    <property type="entry name" value="AB_hydrolase_fold"/>
</dbReference>
<organism evidence="2 3">
    <name type="scientific">Anaeramoeba ignava</name>
    <name type="common">Anaerobic marine amoeba</name>
    <dbReference type="NCBI Taxonomy" id="1746090"/>
    <lineage>
        <taxon>Eukaryota</taxon>
        <taxon>Metamonada</taxon>
        <taxon>Anaeramoebidae</taxon>
        <taxon>Anaeramoeba</taxon>
    </lineage>
</organism>
<evidence type="ECO:0000313" key="2">
    <source>
        <dbReference type="EMBL" id="KAJ5068183.1"/>
    </source>
</evidence>
<reference evidence="2" key="1">
    <citation type="submission" date="2022-10" db="EMBL/GenBank/DDBJ databases">
        <title>Novel sulphate-reducing endosymbionts in the free-living metamonad Anaeramoeba.</title>
        <authorList>
            <person name="Jerlstrom-Hultqvist J."/>
            <person name="Cepicka I."/>
            <person name="Gallot-Lavallee L."/>
            <person name="Salas-Leiva D."/>
            <person name="Curtis B.A."/>
            <person name="Zahonova K."/>
            <person name="Pipaliya S."/>
            <person name="Dacks J."/>
            <person name="Roger A.J."/>
        </authorList>
    </citation>
    <scope>NUCLEOTIDE SEQUENCE</scope>
    <source>
        <strain evidence="2">BMAN</strain>
    </source>
</reference>
<dbReference type="EMBL" id="JAPDFW010000119">
    <property type="protein sequence ID" value="KAJ5068183.1"/>
    <property type="molecule type" value="Genomic_DNA"/>
</dbReference>
<proteinExistence type="predicted"/>